<dbReference type="InParanoid" id="Q7UFX7"/>
<reference evidence="1 2" key="1">
    <citation type="journal article" date="2003" name="Proc. Natl. Acad. Sci. U.S.A.">
        <title>Complete genome sequence of the marine planctomycete Pirellula sp. strain 1.</title>
        <authorList>
            <person name="Gloeckner F.O."/>
            <person name="Kube M."/>
            <person name="Bauer M."/>
            <person name="Teeling H."/>
            <person name="Lombardot T."/>
            <person name="Ludwig W."/>
            <person name="Gade D."/>
            <person name="Beck A."/>
            <person name="Borzym K."/>
            <person name="Heitmann K."/>
            <person name="Rabus R."/>
            <person name="Schlesner H."/>
            <person name="Amann R."/>
            <person name="Reinhardt R."/>
        </authorList>
    </citation>
    <scope>NUCLEOTIDE SEQUENCE [LARGE SCALE GENOMIC DNA]</scope>
    <source>
        <strain evidence="2">DSM 10527 / NCIMB 13988 / SH1</strain>
    </source>
</reference>
<sequence>MGRERVSRTVSKSSSHKITCRETLCLATVRFGSISAGIRFVFERKLIFCMLGSAIPIERRWPSPWVSRGAWIGVCACWILLTGCKTTAPVHVWQPPQLAVEPAGVAFMGISGPDEWAEPIEDALLTDQPSRWRLIAAEQLESPANIRLVSGFEEEPNDMAVSAAARREGLRYLLHGEILQATGHEDRDDKVSLSWRLTGLQADAESAGMPVSVDEALISQRYPHLLNIPDVAERTRRAVVLETKRLLAASVDRQQVTLASPRLSPGSRAIRRGNELARSGNWPAAEHRWQQVLESHPRNAAALINASIAAAARQDFTMAKERVTEAVRWSAFSPANKSLAEETLFWIEMRQRDYHNAFDLPPPPEGWLISRGE</sequence>
<evidence type="ECO:0008006" key="3">
    <source>
        <dbReference type="Google" id="ProtNLM"/>
    </source>
</evidence>
<dbReference type="PATRIC" id="fig|243090.15.peg.3984"/>
<dbReference type="Gene3D" id="1.25.40.10">
    <property type="entry name" value="Tetratricopeptide repeat domain"/>
    <property type="match status" value="1"/>
</dbReference>
<name>Q7UFX7_RHOBA</name>
<dbReference type="KEGG" id="rba:RB8271"/>
<accession>Q7UFX7</accession>
<proteinExistence type="predicted"/>
<dbReference type="Proteomes" id="UP000001025">
    <property type="component" value="Chromosome"/>
</dbReference>
<dbReference type="SUPFAM" id="SSF48452">
    <property type="entry name" value="TPR-like"/>
    <property type="match status" value="1"/>
</dbReference>
<evidence type="ECO:0000313" key="1">
    <source>
        <dbReference type="EMBL" id="CAD78552.1"/>
    </source>
</evidence>
<protein>
    <recommendedName>
        <fullName evidence="3">Tetratricopeptide repeat protein</fullName>
    </recommendedName>
</protein>
<dbReference type="OrthoDB" id="262809at2"/>
<dbReference type="InterPro" id="IPR011990">
    <property type="entry name" value="TPR-like_helical_dom_sf"/>
</dbReference>
<dbReference type="EMBL" id="BX294147">
    <property type="protein sequence ID" value="CAD78552.1"/>
    <property type="molecule type" value="Genomic_DNA"/>
</dbReference>
<dbReference type="HOGENOM" id="CLU_741614_0_0_0"/>
<dbReference type="EnsemblBacteria" id="CAD78552">
    <property type="protein sequence ID" value="CAD78552"/>
    <property type="gene ID" value="RB8271"/>
</dbReference>
<keyword evidence="2" id="KW-1185">Reference proteome</keyword>
<dbReference type="AlphaFoldDB" id="Q7UFX7"/>
<organism evidence="1 2">
    <name type="scientific">Rhodopirellula baltica (strain DSM 10527 / NCIMB 13988 / SH1)</name>
    <dbReference type="NCBI Taxonomy" id="243090"/>
    <lineage>
        <taxon>Bacteria</taxon>
        <taxon>Pseudomonadati</taxon>
        <taxon>Planctomycetota</taxon>
        <taxon>Planctomycetia</taxon>
        <taxon>Pirellulales</taxon>
        <taxon>Pirellulaceae</taxon>
        <taxon>Rhodopirellula</taxon>
    </lineage>
</organism>
<gene>
    <name evidence="1" type="ordered locus">RB8271</name>
</gene>
<evidence type="ECO:0000313" key="2">
    <source>
        <dbReference type="Proteomes" id="UP000001025"/>
    </source>
</evidence>